<feature type="transmembrane region" description="Helical" evidence="12">
    <location>
        <begin position="135"/>
        <end position="157"/>
    </location>
</feature>
<proteinExistence type="inferred from homology"/>
<feature type="domain" description="Cation/H+ exchanger transmembrane" evidence="13">
    <location>
        <begin position="16"/>
        <end position="410"/>
    </location>
</feature>
<dbReference type="InterPro" id="IPR018422">
    <property type="entry name" value="Cation/H_exchanger_CPA1"/>
</dbReference>
<evidence type="ECO:0000313" key="15">
    <source>
        <dbReference type="Proteomes" id="UP000676409"/>
    </source>
</evidence>
<feature type="transmembrane region" description="Helical" evidence="12">
    <location>
        <begin position="356"/>
        <end position="379"/>
    </location>
</feature>
<dbReference type="Proteomes" id="UP000676409">
    <property type="component" value="Chromosome"/>
</dbReference>
<evidence type="ECO:0000256" key="2">
    <source>
        <dbReference type="ARBA" id="ARBA00007367"/>
    </source>
</evidence>
<dbReference type="RefSeq" id="WP_211937048.1">
    <property type="nucleotide sequence ID" value="NZ_CP073078.1"/>
</dbReference>
<evidence type="ECO:0000256" key="7">
    <source>
        <dbReference type="ARBA" id="ARBA00022989"/>
    </source>
</evidence>
<dbReference type="GO" id="GO:0015386">
    <property type="term" value="F:potassium:proton antiporter activity"/>
    <property type="evidence" value="ECO:0007669"/>
    <property type="project" value="TreeGrafter"/>
</dbReference>
<keyword evidence="15" id="KW-1185">Reference proteome</keyword>
<feature type="transmembrane region" description="Helical" evidence="12">
    <location>
        <begin position="258"/>
        <end position="276"/>
    </location>
</feature>
<dbReference type="EMBL" id="CP073078">
    <property type="protein sequence ID" value="QUD86996.1"/>
    <property type="molecule type" value="Genomic_DNA"/>
</dbReference>
<dbReference type="Gene3D" id="6.10.140.1330">
    <property type="match status" value="1"/>
</dbReference>
<feature type="transmembrane region" description="Helical" evidence="12">
    <location>
        <begin position="207"/>
        <end position="228"/>
    </location>
</feature>
<dbReference type="InterPro" id="IPR006153">
    <property type="entry name" value="Cation/H_exchanger_TM"/>
</dbReference>
<evidence type="ECO:0000256" key="4">
    <source>
        <dbReference type="ARBA" id="ARBA00022449"/>
    </source>
</evidence>
<feature type="transmembrane region" description="Helical" evidence="12">
    <location>
        <begin position="31"/>
        <end position="49"/>
    </location>
</feature>
<name>A0A975FZ53_9CAUL</name>
<dbReference type="GO" id="GO:0015385">
    <property type="term" value="F:sodium:proton antiporter activity"/>
    <property type="evidence" value="ECO:0007669"/>
    <property type="project" value="InterPro"/>
</dbReference>
<feature type="transmembrane region" description="Helical" evidence="12">
    <location>
        <begin position="6"/>
        <end position="24"/>
    </location>
</feature>
<dbReference type="AlphaFoldDB" id="A0A975FZ53"/>
<dbReference type="PANTHER" id="PTHR10110">
    <property type="entry name" value="SODIUM/HYDROGEN EXCHANGER"/>
    <property type="match status" value="1"/>
</dbReference>
<feature type="transmembrane region" description="Helical" evidence="12">
    <location>
        <begin position="322"/>
        <end position="349"/>
    </location>
</feature>
<evidence type="ECO:0000313" key="14">
    <source>
        <dbReference type="EMBL" id="QUD86996.1"/>
    </source>
</evidence>
<dbReference type="KEGG" id="caul:KCG34_18260"/>
<keyword evidence="9" id="KW-0406">Ion transport</keyword>
<evidence type="ECO:0000256" key="11">
    <source>
        <dbReference type="ARBA" id="ARBA00023201"/>
    </source>
</evidence>
<organism evidence="14 15">
    <name type="scientific">Phenylobacterium montanum</name>
    <dbReference type="NCBI Taxonomy" id="2823693"/>
    <lineage>
        <taxon>Bacteria</taxon>
        <taxon>Pseudomonadati</taxon>
        <taxon>Pseudomonadota</taxon>
        <taxon>Alphaproteobacteria</taxon>
        <taxon>Caulobacterales</taxon>
        <taxon>Caulobacteraceae</taxon>
        <taxon>Phenylobacterium</taxon>
    </lineage>
</organism>
<feature type="transmembrane region" description="Helical" evidence="12">
    <location>
        <begin position="101"/>
        <end position="123"/>
    </location>
</feature>
<dbReference type="GO" id="GO:0051453">
    <property type="term" value="P:regulation of intracellular pH"/>
    <property type="evidence" value="ECO:0007669"/>
    <property type="project" value="TreeGrafter"/>
</dbReference>
<evidence type="ECO:0000256" key="10">
    <source>
        <dbReference type="ARBA" id="ARBA00023136"/>
    </source>
</evidence>
<dbReference type="Pfam" id="PF00999">
    <property type="entry name" value="Na_H_Exchanger"/>
    <property type="match status" value="1"/>
</dbReference>
<protein>
    <submittedName>
        <fullName evidence="14">Cation:proton antiporter</fullName>
    </submittedName>
</protein>
<accession>A0A975FZ53</accession>
<keyword evidence="6 12" id="KW-0812">Transmembrane</keyword>
<dbReference type="PANTHER" id="PTHR10110:SF195">
    <property type="entry name" value="NA(+)_H(+) ANTIPORTER NHAS2"/>
    <property type="match status" value="1"/>
</dbReference>
<evidence type="ECO:0000256" key="3">
    <source>
        <dbReference type="ARBA" id="ARBA00022448"/>
    </source>
</evidence>
<keyword evidence="10 12" id="KW-0472">Membrane</keyword>
<evidence type="ECO:0000256" key="6">
    <source>
        <dbReference type="ARBA" id="ARBA00022692"/>
    </source>
</evidence>
<keyword evidence="8" id="KW-0915">Sodium</keyword>
<keyword evidence="3" id="KW-0813">Transport</keyword>
<evidence type="ECO:0000256" key="9">
    <source>
        <dbReference type="ARBA" id="ARBA00023065"/>
    </source>
</evidence>
<evidence type="ECO:0000256" key="5">
    <source>
        <dbReference type="ARBA" id="ARBA00022475"/>
    </source>
</evidence>
<evidence type="ECO:0000256" key="12">
    <source>
        <dbReference type="SAM" id="Phobius"/>
    </source>
</evidence>
<feature type="transmembrane region" description="Helical" evidence="12">
    <location>
        <begin position="385"/>
        <end position="406"/>
    </location>
</feature>
<reference evidence="14" key="1">
    <citation type="submission" date="2021-04" db="EMBL/GenBank/DDBJ databases">
        <title>The complete genome sequence of Caulobacter sp. S6.</title>
        <authorList>
            <person name="Tang Y."/>
            <person name="Ouyang W."/>
            <person name="Liu Q."/>
            <person name="Huang B."/>
            <person name="Guo Z."/>
            <person name="Lei P."/>
        </authorList>
    </citation>
    <scope>NUCLEOTIDE SEQUENCE</scope>
    <source>
        <strain evidence="14">S6</strain>
    </source>
</reference>
<keyword evidence="7 12" id="KW-1133">Transmembrane helix</keyword>
<comment type="subcellular location">
    <subcellularLocation>
        <location evidence="1">Cell membrane</location>
        <topology evidence="1">Multi-pass membrane protein</topology>
    </subcellularLocation>
</comment>
<keyword evidence="11" id="KW-0739">Sodium transport</keyword>
<comment type="similarity">
    <text evidence="2">Belongs to the monovalent cation:proton antiporter 1 (CPA1) transporter (TC 2.A.36) family.</text>
</comment>
<feature type="transmembrane region" description="Helical" evidence="12">
    <location>
        <begin position="297"/>
        <end position="316"/>
    </location>
</feature>
<evidence type="ECO:0000256" key="8">
    <source>
        <dbReference type="ARBA" id="ARBA00023053"/>
    </source>
</evidence>
<evidence type="ECO:0000259" key="13">
    <source>
        <dbReference type="Pfam" id="PF00999"/>
    </source>
</evidence>
<sequence length="422" mass="43403">MSLSLFDLAAIFLSLAAAIGWLNLKLVRLPAGVAMLVVGLVGTLALVGIDRIAPGLGVGAVIEQVVRQVDFSAAVLQFMLAYLLFAGAMHVDFEALRRRGWTAAVLATLGVVVSAAVVGGGFWLIGGWGGIRLSFAWALVFGVLISPTDPVGVLAALKRTSLVPDIRALIEGEALFNDGVGVVLFGAAVALATGGGAATPLSLAGRVLVEAGGGGALGLLAGLVAIRAMRAIDDYAVEVGITLALSTGTYALSQALGLSGPIAVVVAGLMLGRHSARETMSAETRRYTRAFWTIVDENLNGLLFLLLGLEVFGLRYDRQTDSLAAAAIPLVFLARWASLAGPAALLAAVDGGVKPGLVAVLTWAGVRGGLSVAMALSLAPSPERAIILAATYVVVVFSVIFQSLTLERIIVRLGYGRPLESS</sequence>
<feature type="transmembrane region" description="Helical" evidence="12">
    <location>
        <begin position="69"/>
        <end position="89"/>
    </location>
</feature>
<gene>
    <name evidence="14" type="ORF">KCG34_18260</name>
</gene>
<keyword evidence="4" id="KW-0050">Antiport</keyword>
<dbReference type="GO" id="GO:0098719">
    <property type="term" value="P:sodium ion import across plasma membrane"/>
    <property type="evidence" value="ECO:0007669"/>
    <property type="project" value="TreeGrafter"/>
</dbReference>
<keyword evidence="5" id="KW-1003">Cell membrane</keyword>
<evidence type="ECO:0000256" key="1">
    <source>
        <dbReference type="ARBA" id="ARBA00004651"/>
    </source>
</evidence>
<dbReference type="GO" id="GO:0005886">
    <property type="term" value="C:plasma membrane"/>
    <property type="evidence" value="ECO:0007669"/>
    <property type="project" value="UniProtKB-SubCell"/>
</dbReference>